<evidence type="ECO:0000256" key="2">
    <source>
        <dbReference type="ARBA" id="ARBA00022670"/>
    </source>
</evidence>
<organism evidence="8 9">
    <name type="scientific">Caenorhabditis tropicalis</name>
    <dbReference type="NCBI Taxonomy" id="1561998"/>
    <lineage>
        <taxon>Eukaryota</taxon>
        <taxon>Metazoa</taxon>
        <taxon>Ecdysozoa</taxon>
        <taxon>Nematoda</taxon>
        <taxon>Chromadorea</taxon>
        <taxon>Rhabditida</taxon>
        <taxon>Rhabditina</taxon>
        <taxon>Rhabditomorpha</taxon>
        <taxon>Rhabditoidea</taxon>
        <taxon>Rhabditidae</taxon>
        <taxon>Peloderinae</taxon>
        <taxon>Caenorhabditis</taxon>
    </lineage>
</organism>
<proteinExistence type="inferred from homology"/>
<dbReference type="AlphaFoldDB" id="A0A1I7T489"/>
<evidence type="ECO:0000256" key="1">
    <source>
        <dbReference type="ARBA" id="ARBA00007623"/>
    </source>
</evidence>
<evidence type="ECO:0000256" key="5">
    <source>
        <dbReference type="PIRSR" id="PIRSR622684-1"/>
    </source>
</evidence>
<dbReference type="InterPro" id="IPR038765">
    <property type="entry name" value="Papain-like_cys_pep_sf"/>
</dbReference>
<sequence length="413" mass="48093">MLGGYDGINGISAQNALTCMTGAPLNRFRTIKRNQKKLWMVMREASSKKFPMTVGTYSKKKVKFPKGLNENHGYTLIKCIELFGHKLLQIRDPWGISGWTGKWSSSWNGFECEQTIKSIHPRDFISGSFWIDYDDFFKYFDIVVISRYREEWDDIRVNMSIGGLWDGTQVAIKVTVPRTCEICVTAIRPKYRHISNITWISCHRIDSDSPTDIGEIIFCGPTEYSSEDVHLEPGEYMILLSRFYYSTIKEERNVAIHSSIPICAKLCSLRPEMLVGVYQKMVSEVGRDILKHRKDISIKKWSNEIDTFLIVMAENYNYDKYLHVHIRCQDCETWYMSRGYNDNPNYGDVVPPRCSQILLVIYRSVLADQTEFPMNIEYYLSHENKTKMRRSERAAHIPEIKPSQYIHQTVAME</sequence>
<dbReference type="eggNOG" id="KOG0045">
    <property type="taxonomic scope" value="Eukaryota"/>
</dbReference>
<name>A0A1I7T489_9PELO</name>
<dbReference type="PANTHER" id="PTHR10183:SF379">
    <property type="entry name" value="CALPAIN-5"/>
    <property type="match status" value="1"/>
</dbReference>
<dbReference type="SUPFAM" id="SSF54001">
    <property type="entry name" value="Cysteine proteinases"/>
    <property type="match status" value="1"/>
</dbReference>
<evidence type="ECO:0000259" key="7">
    <source>
        <dbReference type="PROSITE" id="PS50203"/>
    </source>
</evidence>
<comment type="similarity">
    <text evidence="1">Belongs to the peptidase C2 family.</text>
</comment>
<dbReference type="Pfam" id="PF00648">
    <property type="entry name" value="Peptidase_C2"/>
    <property type="match status" value="1"/>
</dbReference>
<dbReference type="InterPro" id="IPR022684">
    <property type="entry name" value="Calpain_cysteine_protease"/>
</dbReference>
<dbReference type="WBParaSite" id="Csp11.Scaffold50.g296.t1">
    <property type="protein sequence ID" value="Csp11.Scaffold50.g296.t1"/>
    <property type="gene ID" value="Csp11.Scaffold50.g296"/>
</dbReference>
<protein>
    <submittedName>
        <fullName evidence="9">Calpain catalytic domain-containing protein</fullName>
    </submittedName>
</protein>
<evidence type="ECO:0000256" key="3">
    <source>
        <dbReference type="ARBA" id="ARBA00022801"/>
    </source>
</evidence>
<feature type="active site" evidence="5">
    <location>
        <position position="72"/>
    </location>
</feature>
<dbReference type="PANTHER" id="PTHR10183">
    <property type="entry name" value="CALPAIN"/>
    <property type="match status" value="1"/>
</dbReference>
<dbReference type="InterPro" id="IPR001300">
    <property type="entry name" value="Peptidase_C2_calpain_cat"/>
</dbReference>
<feature type="domain" description="Calpain catalytic" evidence="7">
    <location>
        <begin position="1"/>
        <end position="149"/>
    </location>
</feature>
<dbReference type="GO" id="GO:0006508">
    <property type="term" value="P:proteolysis"/>
    <property type="evidence" value="ECO:0007669"/>
    <property type="project" value="UniProtKB-KW"/>
</dbReference>
<dbReference type="GO" id="GO:0004198">
    <property type="term" value="F:calcium-dependent cysteine-type endopeptidase activity"/>
    <property type="evidence" value="ECO:0007669"/>
    <property type="project" value="InterPro"/>
</dbReference>
<accession>A0A1I7T489</accession>
<keyword evidence="2" id="KW-0645">Protease</keyword>
<evidence type="ECO:0000313" key="9">
    <source>
        <dbReference type="WBParaSite" id="Csp11.Scaffold50.g296.t1"/>
    </source>
</evidence>
<dbReference type="STRING" id="1561998.A0A1I7T489"/>
<dbReference type="Gene3D" id="3.90.70.10">
    <property type="entry name" value="Cysteine proteinases"/>
    <property type="match status" value="1"/>
</dbReference>
<keyword evidence="4" id="KW-0788">Thiol protease</keyword>
<keyword evidence="8" id="KW-1185">Reference proteome</keyword>
<reference evidence="9" key="1">
    <citation type="submission" date="2016-11" db="UniProtKB">
        <authorList>
            <consortium name="WormBaseParasite"/>
        </authorList>
    </citation>
    <scope>IDENTIFICATION</scope>
</reference>
<keyword evidence="3" id="KW-0378">Hydrolase</keyword>
<evidence type="ECO:0000313" key="8">
    <source>
        <dbReference type="Proteomes" id="UP000095282"/>
    </source>
</evidence>
<evidence type="ECO:0000256" key="6">
    <source>
        <dbReference type="PROSITE-ProRule" id="PRU00239"/>
    </source>
</evidence>
<dbReference type="PROSITE" id="PS50203">
    <property type="entry name" value="CALPAIN_CAT"/>
    <property type="match status" value="1"/>
</dbReference>
<dbReference type="Proteomes" id="UP000095282">
    <property type="component" value="Unplaced"/>
</dbReference>
<evidence type="ECO:0000256" key="4">
    <source>
        <dbReference type="ARBA" id="ARBA00022807"/>
    </source>
</evidence>
<comment type="caution">
    <text evidence="6">Lacks conserved residue(s) required for the propagation of feature annotation.</text>
</comment>